<evidence type="ECO:0000313" key="2">
    <source>
        <dbReference type="EMBL" id="CAK9072102.1"/>
    </source>
</evidence>
<evidence type="ECO:0000256" key="1">
    <source>
        <dbReference type="SAM" id="Coils"/>
    </source>
</evidence>
<dbReference type="Proteomes" id="UP001642484">
    <property type="component" value="Unassembled WGS sequence"/>
</dbReference>
<accession>A0ABP0P7R6</accession>
<dbReference type="EMBL" id="CAXAMN010022704">
    <property type="protein sequence ID" value="CAK9072102.1"/>
    <property type="molecule type" value="Genomic_DNA"/>
</dbReference>
<comment type="caution">
    <text evidence="2">The sequence shown here is derived from an EMBL/GenBank/DDBJ whole genome shotgun (WGS) entry which is preliminary data.</text>
</comment>
<proteinExistence type="predicted"/>
<reference evidence="2 3" key="1">
    <citation type="submission" date="2024-02" db="EMBL/GenBank/DDBJ databases">
        <authorList>
            <person name="Chen Y."/>
            <person name="Shah S."/>
            <person name="Dougan E. K."/>
            <person name="Thang M."/>
            <person name="Chan C."/>
        </authorList>
    </citation>
    <scope>NUCLEOTIDE SEQUENCE [LARGE SCALE GENOMIC DNA]</scope>
</reference>
<sequence>MPLAEAGMATGFDDLDLPMLDKHLFTMLNLDVTLPAVGAHRSFGFKLRPSEHQHVFDVLEKFLQNLFQELDLVTSGGPDLQRDYLGVRDRAAASMDEWQGLVDDWKGSLLTRLGDLGNELTEVKKSETRLRQLLEQKEAELSEIREESRSLKKDLMRVRRRCSEERLEKLGLNDQGGSTPSTPSTSVIGFFAKTLGKGMSKEGSFDLVNREGLLWLLLSSSFVSRCGVDWYKNNMKMDSRPSIAVRAMRSMASREIQGILPGEVGDTLDTMSEDDNLPPSPRRVRDLADAGVQADAKGVEVCHVGVQCYLRDSYDFDSMRVKQRRSSVI</sequence>
<name>A0ABP0P7R6_9DINO</name>
<feature type="coiled-coil region" evidence="1">
    <location>
        <begin position="116"/>
        <end position="161"/>
    </location>
</feature>
<organism evidence="2 3">
    <name type="scientific">Durusdinium trenchii</name>
    <dbReference type="NCBI Taxonomy" id="1381693"/>
    <lineage>
        <taxon>Eukaryota</taxon>
        <taxon>Sar</taxon>
        <taxon>Alveolata</taxon>
        <taxon>Dinophyceae</taxon>
        <taxon>Suessiales</taxon>
        <taxon>Symbiodiniaceae</taxon>
        <taxon>Durusdinium</taxon>
    </lineage>
</organism>
<protein>
    <submittedName>
        <fullName evidence="2">Uncharacterized protein</fullName>
    </submittedName>
</protein>
<gene>
    <name evidence="2" type="ORF">CCMP2556_LOCUS35465</name>
</gene>
<keyword evidence="3" id="KW-1185">Reference proteome</keyword>
<evidence type="ECO:0000313" key="3">
    <source>
        <dbReference type="Proteomes" id="UP001642484"/>
    </source>
</evidence>
<keyword evidence="1" id="KW-0175">Coiled coil</keyword>